<organism evidence="2 3">
    <name type="scientific">Brevundimonas mediterranea</name>
    <dbReference type="NCBI Taxonomy" id="74329"/>
    <lineage>
        <taxon>Bacteria</taxon>
        <taxon>Pseudomonadati</taxon>
        <taxon>Pseudomonadota</taxon>
        <taxon>Alphaproteobacteria</taxon>
        <taxon>Caulobacterales</taxon>
        <taxon>Caulobacteraceae</taxon>
        <taxon>Brevundimonas</taxon>
    </lineage>
</organism>
<keyword evidence="1" id="KW-0732">Signal</keyword>
<dbReference type="Proteomes" id="UP000289220">
    <property type="component" value="Unassembled WGS sequence"/>
</dbReference>
<reference evidence="2 3" key="1">
    <citation type="submission" date="2018-11" db="EMBL/GenBank/DDBJ databases">
        <authorList>
            <person name="Peiro R."/>
            <person name="Begona"/>
            <person name="Cbmso G."/>
            <person name="Lopez M."/>
            <person name="Gonzalez S."/>
            <person name="Sacristan E."/>
            <person name="Castillo E."/>
        </authorList>
    </citation>
    <scope>NUCLEOTIDE SEQUENCE [LARGE SCALE GENOMIC DNA]</scope>
    <source>
        <strain evidence="2">Brev_genome</strain>
    </source>
</reference>
<sequence>MRLKTALICAALVGFSTVAACASPAVVASQDPSMAGDGRVDVSVERNGDRWTAEYVLDRDAPAWAFFRSALLRESRQPWRPAWWRVETPGVVLERIGDYDVLRSTDGGPVPRNVRIAMTPRPGDLEAEYDPALVFSDGTVALFSGQFDVIPLESAAAARALPRDLNGVDVPGGPASVTWRDRAGPVLFKGERAPQVTAVDAQTYVLFGDATTRRGEGITTVIDPGLPRWLGDELAGFTPRVMAYYAQRLGRAQGEAPTLMVSWTGPTRSLSSMGGSVLPGLISMNFEGEGVLAPDAQALARAHWFIGHEAAHFWLGSQGLKYQYAREAWITEGGADLMAVRALKAINPAYDDRAELQREVDDCITLAAGKPVASAGDRGDNRAYYACGAVWGLVIEAAERRAGGGDFFDVVADFQRRDNDDGVLSRDEWLGALTRLSRDPTLANDISTMLDQGVANPSAVIARLFQRTGVAFRLDNGRVILI</sequence>
<feature type="signal peptide" evidence="1">
    <location>
        <begin position="1"/>
        <end position="22"/>
    </location>
</feature>
<feature type="chain" id="PRO_5031487822" description="Peptidase M1 membrane alanine aminopeptidase domain-containing protein" evidence="1">
    <location>
        <begin position="23"/>
        <end position="482"/>
    </location>
</feature>
<proteinExistence type="predicted"/>
<gene>
    <name evidence="2" type="ORF">BREV_BREV_02574</name>
</gene>
<evidence type="ECO:0000313" key="3">
    <source>
        <dbReference type="Proteomes" id="UP000289220"/>
    </source>
</evidence>
<dbReference type="AlphaFoldDB" id="A0A7Z8Y5N9"/>
<comment type="caution">
    <text evidence="2">The sequence shown here is derived from an EMBL/GenBank/DDBJ whole genome shotgun (WGS) entry which is preliminary data.</text>
</comment>
<name>A0A7Z8Y5N9_9CAUL</name>
<dbReference type="PROSITE" id="PS51257">
    <property type="entry name" value="PROKAR_LIPOPROTEIN"/>
    <property type="match status" value="1"/>
</dbReference>
<evidence type="ECO:0000313" key="2">
    <source>
        <dbReference type="EMBL" id="VDC51223.1"/>
    </source>
</evidence>
<dbReference type="EMBL" id="UXHF01000061">
    <property type="protein sequence ID" value="VDC51223.1"/>
    <property type="molecule type" value="Genomic_DNA"/>
</dbReference>
<keyword evidence="3" id="KW-1185">Reference proteome</keyword>
<accession>A0A7Z8Y5N9</accession>
<protein>
    <recommendedName>
        <fullName evidence="4">Peptidase M1 membrane alanine aminopeptidase domain-containing protein</fullName>
    </recommendedName>
</protein>
<evidence type="ECO:0008006" key="4">
    <source>
        <dbReference type="Google" id="ProtNLM"/>
    </source>
</evidence>
<dbReference type="RefSeq" id="WP_230307686.1">
    <property type="nucleotide sequence ID" value="NZ_UXHF01000061.1"/>
</dbReference>
<evidence type="ECO:0000256" key="1">
    <source>
        <dbReference type="SAM" id="SignalP"/>
    </source>
</evidence>